<organism evidence="1 2">
    <name type="scientific">Rhodocollybia butyracea</name>
    <dbReference type="NCBI Taxonomy" id="206335"/>
    <lineage>
        <taxon>Eukaryota</taxon>
        <taxon>Fungi</taxon>
        <taxon>Dikarya</taxon>
        <taxon>Basidiomycota</taxon>
        <taxon>Agaricomycotina</taxon>
        <taxon>Agaricomycetes</taxon>
        <taxon>Agaricomycetidae</taxon>
        <taxon>Agaricales</taxon>
        <taxon>Marasmiineae</taxon>
        <taxon>Omphalotaceae</taxon>
        <taxon>Rhodocollybia</taxon>
    </lineage>
</organism>
<evidence type="ECO:0008006" key="3">
    <source>
        <dbReference type="Google" id="ProtNLM"/>
    </source>
</evidence>
<name>A0A9P5TW95_9AGAR</name>
<sequence length="112" mass="12825">QTSWIWGHELQNFQHEAYKMYIEWAASVGLVYRTKAALFQSDIIIVGDNVAAHHILQNAYSYVKPTGYWRVITRLVGKGIAGAEGKDHRYQRKLLAPAFTYVRSLPMHQSSC</sequence>
<dbReference type="GO" id="GO:0020037">
    <property type="term" value="F:heme binding"/>
    <property type="evidence" value="ECO:0007669"/>
    <property type="project" value="InterPro"/>
</dbReference>
<feature type="non-terminal residue" evidence="1">
    <location>
        <position position="112"/>
    </location>
</feature>
<evidence type="ECO:0000313" key="2">
    <source>
        <dbReference type="Proteomes" id="UP000772434"/>
    </source>
</evidence>
<dbReference type="EMBL" id="JADNRY010000675">
    <property type="protein sequence ID" value="KAF9030173.1"/>
    <property type="molecule type" value="Genomic_DNA"/>
</dbReference>
<dbReference type="GO" id="GO:0004497">
    <property type="term" value="F:monooxygenase activity"/>
    <property type="evidence" value="ECO:0007669"/>
    <property type="project" value="InterPro"/>
</dbReference>
<dbReference type="AlphaFoldDB" id="A0A9P5TW95"/>
<evidence type="ECO:0000313" key="1">
    <source>
        <dbReference type="EMBL" id="KAF9030173.1"/>
    </source>
</evidence>
<dbReference type="SUPFAM" id="SSF48264">
    <property type="entry name" value="Cytochrome P450"/>
    <property type="match status" value="1"/>
</dbReference>
<protein>
    <recommendedName>
        <fullName evidence="3">Cytochrome P450</fullName>
    </recommendedName>
</protein>
<keyword evidence="2" id="KW-1185">Reference proteome</keyword>
<dbReference type="InterPro" id="IPR036396">
    <property type="entry name" value="Cyt_P450_sf"/>
</dbReference>
<gene>
    <name evidence="1" type="ORF">BDP27DRAFT_1246269</name>
</gene>
<dbReference type="GO" id="GO:0016705">
    <property type="term" value="F:oxidoreductase activity, acting on paired donors, with incorporation or reduction of molecular oxygen"/>
    <property type="evidence" value="ECO:0007669"/>
    <property type="project" value="InterPro"/>
</dbReference>
<dbReference type="OrthoDB" id="1470350at2759"/>
<dbReference type="GO" id="GO:0005506">
    <property type="term" value="F:iron ion binding"/>
    <property type="evidence" value="ECO:0007669"/>
    <property type="project" value="InterPro"/>
</dbReference>
<proteinExistence type="predicted"/>
<comment type="caution">
    <text evidence="1">The sequence shown here is derived from an EMBL/GenBank/DDBJ whole genome shotgun (WGS) entry which is preliminary data.</text>
</comment>
<accession>A0A9P5TW95</accession>
<dbReference type="Gene3D" id="1.10.630.10">
    <property type="entry name" value="Cytochrome P450"/>
    <property type="match status" value="1"/>
</dbReference>
<reference evidence="1" key="1">
    <citation type="submission" date="2020-11" db="EMBL/GenBank/DDBJ databases">
        <authorList>
            <consortium name="DOE Joint Genome Institute"/>
            <person name="Ahrendt S."/>
            <person name="Riley R."/>
            <person name="Andreopoulos W."/>
            <person name="Labutti K."/>
            <person name="Pangilinan J."/>
            <person name="Ruiz-Duenas F.J."/>
            <person name="Barrasa J.M."/>
            <person name="Sanchez-Garcia M."/>
            <person name="Camarero S."/>
            <person name="Miyauchi S."/>
            <person name="Serrano A."/>
            <person name="Linde D."/>
            <person name="Babiker R."/>
            <person name="Drula E."/>
            <person name="Ayuso-Fernandez I."/>
            <person name="Pacheco R."/>
            <person name="Padilla G."/>
            <person name="Ferreira P."/>
            <person name="Barriuso J."/>
            <person name="Kellner H."/>
            <person name="Castanera R."/>
            <person name="Alfaro M."/>
            <person name="Ramirez L."/>
            <person name="Pisabarro A.G."/>
            <person name="Kuo A."/>
            <person name="Tritt A."/>
            <person name="Lipzen A."/>
            <person name="He G."/>
            <person name="Yan M."/>
            <person name="Ng V."/>
            <person name="Cullen D."/>
            <person name="Martin F."/>
            <person name="Rosso M.-N."/>
            <person name="Henrissat B."/>
            <person name="Hibbett D."/>
            <person name="Martinez A.T."/>
            <person name="Grigoriev I.V."/>
        </authorList>
    </citation>
    <scope>NUCLEOTIDE SEQUENCE</scope>
    <source>
        <strain evidence="1">AH 40177</strain>
    </source>
</reference>
<dbReference type="Proteomes" id="UP000772434">
    <property type="component" value="Unassembled WGS sequence"/>
</dbReference>